<gene>
    <name evidence="10" type="ORF">GWK10_13180</name>
</gene>
<evidence type="ECO:0000256" key="3">
    <source>
        <dbReference type="ARBA" id="ARBA00022679"/>
    </source>
</evidence>
<keyword evidence="5 9" id="KW-1133">Transmembrane helix</keyword>
<dbReference type="Proteomes" id="UP000474296">
    <property type="component" value="Unassembled WGS sequence"/>
</dbReference>
<evidence type="ECO:0000313" key="11">
    <source>
        <dbReference type="Proteomes" id="UP000474296"/>
    </source>
</evidence>
<dbReference type="Gene3D" id="3.90.550.10">
    <property type="entry name" value="Spore Coat Polysaccharide Biosynthesis Protein SpsA, Chain A"/>
    <property type="match status" value="1"/>
</dbReference>
<evidence type="ECO:0000256" key="6">
    <source>
        <dbReference type="ARBA" id="ARBA00023034"/>
    </source>
</evidence>
<proteinExistence type="predicted"/>
<feature type="transmembrane region" description="Helical" evidence="9">
    <location>
        <begin position="354"/>
        <end position="375"/>
    </location>
</feature>
<dbReference type="FunFam" id="3.90.550.10:FF:000057">
    <property type="entry name" value="Glycosyltransferase-like protein, family 2"/>
    <property type="match status" value="1"/>
</dbReference>
<keyword evidence="3 10" id="KW-0808">Transferase</keyword>
<dbReference type="GO" id="GO:0071555">
    <property type="term" value="P:cell wall organization"/>
    <property type="evidence" value="ECO:0007669"/>
    <property type="project" value="UniProtKB-KW"/>
</dbReference>
<name>A0A6M0CKJ1_9FLAO</name>
<comment type="subcellular location">
    <subcellularLocation>
        <location evidence="1">Golgi apparatus membrane</location>
        <topology evidence="1">Multi-pass membrane protein</topology>
    </subcellularLocation>
</comment>
<evidence type="ECO:0000256" key="8">
    <source>
        <dbReference type="ARBA" id="ARBA00023316"/>
    </source>
</evidence>
<feature type="transmembrane region" description="Helical" evidence="9">
    <location>
        <begin position="321"/>
        <end position="342"/>
    </location>
</feature>
<dbReference type="GO" id="GO:0016757">
    <property type="term" value="F:glycosyltransferase activity"/>
    <property type="evidence" value="ECO:0007669"/>
    <property type="project" value="UniProtKB-KW"/>
</dbReference>
<dbReference type="Pfam" id="PF13641">
    <property type="entry name" value="Glyco_tranf_2_3"/>
    <property type="match status" value="1"/>
</dbReference>
<evidence type="ECO:0000256" key="4">
    <source>
        <dbReference type="ARBA" id="ARBA00022692"/>
    </source>
</evidence>
<sequence length="513" mass="59098">MSDDTIYSISFLLLVIYLISLILIFCYALAQLNLLFNYLRSKKKEDKGEKFDLANKEEVPIVTIQLPLFNELYVTERLLQNIAKIDYPKDKLEIQVLDDSTDDEAVKIAADQVAELQKQGLDIQHIQRTNREGFKAGALKEGLITAKGEYVAIFDADFLPEEDWLKRTVPHFKDPEIGVVQTRWSHINREYSLLTKVQAFALDAHFTLEQVGRNSQGHFINFNGTAGIWRKECIIDAGNWQGDTLTEDLDLSYRAQLNNWKFKYLEDVETPAELPVVISAARTQQFRWNKGGAENFQKMLREVIHSKNISFKTKVHGILHLLNSTMFLNVFIVAVLSIPMLYVKNYFADLQGYFIAMSFFIISTIIFFICYWVMYKNIKGGGGFSRFIEYIQMFFTFFSVAMGFSLHNSIAVIEGHIRKRSEFVRTPKFNIKNLTDSWKGNKYLRKRPSANVIIEGALALYFAFGMISSYLVAFIGEDKLDPSLHYDFGLFPFHLMLFIGFGYVFFKSITSKA</sequence>
<dbReference type="RefSeq" id="WP_164032850.1">
    <property type="nucleotide sequence ID" value="NZ_JAABOQ010000005.1"/>
</dbReference>
<evidence type="ECO:0000256" key="7">
    <source>
        <dbReference type="ARBA" id="ARBA00023136"/>
    </source>
</evidence>
<dbReference type="CDD" id="cd06437">
    <property type="entry name" value="CESA_CaSu_A2"/>
    <property type="match status" value="1"/>
</dbReference>
<keyword evidence="11" id="KW-1185">Reference proteome</keyword>
<protein>
    <submittedName>
        <fullName evidence="10">Glycosyltransferase</fullName>
    </submittedName>
</protein>
<evidence type="ECO:0000256" key="1">
    <source>
        <dbReference type="ARBA" id="ARBA00004653"/>
    </source>
</evidence>
<comment type="caution">
    <text evidence="10">The sequence shown here is derived from an EMBL/GenBank/DDBJ whole genome shotgun (WGS) entry which is preliminary data.</text>
</comment>
<feature type="transmembrane region" description="Helical" evidence="9">
    <location>
        <begin position="6"/>
        <end position="30"/>
    </location>
</feature>
<feature type="transmembrane region" description="Helical" evidence="9">
    <location>
        <begin position="387"/>
        <end position="406"/>
    </location>
</feature>
<evidence type="ECO:0000256" key="5">
    <source>
        <dbReference type="ARBA" id="ARBA00022989"/>
    </source>
</evidence>
<feature type="transmembrane region" description="Helical" evidence="9">
    <location>
        <begin position="488"/>
        <end position="506"/>
    </location>
</feature>
<dbReference type="PANTHER" id="PTHR32044:SF80">
    <property type="entry name" value="XYLOGLUCAN GLYCOSYLTRANSFERASE 2-RELATED"/>
    <property type="match status" value="1"/>
</dbReference>
<organism evidence="10 11">
    <name type="scientific">Spongiivirga citrea</name>
    <dbReference type="NCBI Taxonomy" id="1481457"/>
    <lineage>
        <taxon>Bacteria</taxon>
        <taxon>Pseudomonadati</taxon>
        <taxon>Bacteroidota</taxon>
        <taxon>Flavobacteriia</taxon>
        <taxon>Flavobacteriales</taxon>
        <taxon>Flavobacteriaceae</taxon>
        <taxon>Spongiivirga</taxon>
    </lineage>
</organism>
<keyword evidence="6" id="KW-0333">Golgi apparatus</keyword>
<dbReference type="AlphaFoldDB" id="A0A6M0CKJ1"/>
<keyword evidence="4 9" id="KW-0812">Transmembrane</keyword>
<accession>A0A6M0CKJ1</accession>
<reference evidence="10 11" key="1">
    <citation type="submission" date="2020-01" db="EMBL/GenBank/DDBJ databases">
        <title>Spongiivirga citrea KCTC 32990T.</title>
        <authorList>
            <person name="Wang G."/>
        </authorList>
    </citation>
    <scope>NUCLEOTIDE SEQUENCE [LARGE SCALE GENOMIC DNA]</scope>
    <source>
        <strain evidence="10 11">KCTC 32990</strain>
    </source>
</reference>
<dbReference type="EMBL" id="JAABOQ010000005">
    <property type="protein sequence ID" value="NER18172.1"/>
    <property type="molecule type" value="Genomic_DNA"/>
</dbReference>
<keyword evidence="2" id="KW-0328">Glycosyltransferase</keyword>
<dbReference type="SUPFAM" id="SSF53448">
    <property type="entry name" value="Nucleotide-diphospho-sugar transferases"/>
    <property type="match status" value="1"/>
</dbReference>
<evidence type="ECO:0000256" key="2">
    <source>
        <dbReference type="ARBA" id="ARBA00022676"/>
    </source>
</evidence>
<keyword evidence="7 9" id="KW-0472">Membrane</keyword>
<keyword evidence="8" id="KW-0961">Cell wall biogenesis/degradation</keyword>
<dbReference type="PANTHER" id="PTHR32044">
    <property type="entry name" value="GLUCOMANNAN 4-BETA-MANNOSYLTRANSFERASE 9"/>
    <property type="match status" value="1"/>
</dbReference>
<dbReference type="InterPro" id="IPR029044">
    <property type="entry name" value="Nucleotide-diphossugar_trans"/>
</dbReference>
<evidence type="ECO:0000313" key="10">
    <source>
        <dbReference type="EMBL" id="NER18172.1"/>
    </source>
</evidence>
<evidence type="ECO:0000256" key="9">
    <source>
        <dbReference type="SAM" id="Phobius"/>
    </source>
</evidence>
<feature type="transmembrane region" description="Helical" evidence="9">
    <location>
        <begin position="452"/>
        <end position="476"/>
    </location>
</feature>